<dbReference type="Proteomes" id="UP000555564">
    <property type="component" value="Unassembled WGS sequence"/>
</dbReference>
<comment type="caution">
    <text evidence="2">The sequence shown here is derived from an EMBL/GenBank/DDBJ whole genome shotgun (WGS) entry which is preliminary data.</text>
</comment>
<dbReference type="Gene3D" id="3.40.710.10">
    <property type="entry name" value="DD-peptidase/beta-lactamase superfamily"/>
    <property type="match status" value="1"/>
</dbReference>
<feature type="domain" description="Beta-lactamase-related" evidence="1">
    <location>
        <begin position="15"/>
        <end position="321"/>
    </location>
</feature>
<sequence>MATAVDPGRWHARLGELIAEYGVPGATLAYLHRGEVHEYAAGVLNVATGVEATPDSLFQIGSVTKVWTATQIMRLVEEGRLTLDMPVADILPDFRVADPDVSKAVTVRHLLTHTSGIDGDLFLDTGRGDDCVARYVAACVNLRQNHPLGATHSYCNSGFIIAGHVIEQVTGKVWDTALREQIIEPLGLTHTCTLPEDVLRFRAAMGHHNGAPAPVWGLMRSGGPAGLICARAADVVAFAAAHLGDRLLAAPRVMWEPQVDVPNPYSLGRQWGLGWVVDQWDRRLVLSHGGNTIGQAAMLWMLPDTGTIVCVLANGGYTSAFQRALITELLGELTGVTVPAPLGPPAEPYETDVARYAGVYEREGNRLTLTVRDGRLHLHDEITGALAGYEEPTEMELVPVNDTTFVGRLDGRPNWMSAVFYELPGGRPYLHMAARATPKVSG</sequence>
<dbReference type="PANTHER" id="PTHR46825:SF9">
    <property type="entry name" value="BETA-LACTAMASE-RELATED DOMAIN-CONTAINING PROTEIN"/>
    <property type="match status" value="1"/>
</dbReference>
<keyword evidence="3" id="KW-1185">Reference proteome</keyword>
<organism evidence="2 3">
    <name type="scientific">Sphaerisporangium rubeum</name>
    <dbReference type="NCBI Taxonomy" id="321317"/>
    <lineage>
        <taxon>Bacteria</taxon>
        <taxon>Bacillati</taxon>
        <taxon>Actinomycetota</taxon>
        <taxon>Actinomycetes</taxon>
        <taxon>Streptosporangiales</taxon>
        <taxon>Streptosporangiaceae</taxon>
        <taxon>Sphaerisporangium</taxon>
    </lineage>
</organism>
<evidence type="ECO:0000259" key="1">
    <source>
        <dbReference type="Pfam" id="PF00144"/>
    </source>
</evidence>
<dbReference type="PANTHER" id="PTHR46825">
    <property type="entry name" value="D-ALANYL-D-ALANINE-CARBOXYPEPTIDASE/ENDOPEPTIDASE AMPH"/>
    <property type="match status" value="1"/>
</dbReference>
<accession>A0A7X0ICC7</accession>
<protein>
    <submittedName>
        <fullName evidence="2">CubicO group peptidase (Beta-lactamase class C family)</fullName>
    </submittedName>
</protein>
<evidence type="ECO:0000313" key="3">
    <source>
        <dbReference type="Proteomes" id="UP000555564"/>
    </source>
</evidence>
<reference evidence="2 3" key="1">
    <citation type="submission" date="2020-08" db="EMBL/GenBank/DDBJ databases">
        <title>Sequencing the genomes of 1000 actinobacteria strains.</title>
        <authorList>
            <person name="Klenk H.-P."/>
        </authorList>
    </citation>
    <scope>NUCLEOTIDE SEQUENCE [LARGE SCALE GENOMIC DNA]</scope>
    <source>
        <strain evidence="2 3">DSM 44936</strain>
    </source>
</reference>
<proteinExistence type="predicted"/>
<name>A0A7X0ICC7_9ACTN</name>
<dbReference type="InterPro" id="IPR001466">
    <property type="entry name" value="Beta-lactam-related"/>
</dbReference>
<dbReference type="SUPFAM" id="SSF56601">
    <property type="entry name" value="beta-lactamase/transpeptidase-like"/>
    <property type="match status" value="1"/>
</dbReference>
<dbReference type="InterPro" id="IPR050491">
    <property type="entry name" value="AmpC-like"/>
</dbReference>
<dbReference type="AlphaFoldDB" id="A0A7X0ICC7"/>
<dbReference type="EMBL" id="JACHIU010000001">
    <property type="protein sequence ID" value="MBB6471072.1"/>
    <property type="molecule type" value="Genomic_DNA"/>
</dbReference>
<dbReference type="RefSeq" id="WP_343072468.1">
    <property type="nucleotide sequence ID" value="NZ_BAAALO010000060.1"/>
</dbReference>
<gene>
    <name evidence="2" type="ORF">BJ992_000503</name>
</gene>
<dbReference type="Pfam" id="PF00144">
    <property type="entry name" value="Beta-lactamase"/>
    <property type="match status" value="1"/>
</dbReference>
<evidence type="ECO:0000313" key="2">
    <source>
        <dbReference type="EMBL" id="MBB6471072.1"/>
    </source>
</evidence>
<dbReference type="InterPro" id="IPR012338">
    <property type="entry name" value="Beta-lactam/transpept-like"/>
</dbReference>